<proteinExistence type="predicted"/>
<accession>A0A160MZZ3</accession>
<organism evidence="1 2">
    <name type="scientific">Dyella thiooxydans</name>
    <dbReference type="NCBI Taxonomy" id="445710"/>
    <lineage>
        <taxon>Bacteria</taxon>
        <taxon>Pseudomonadati</taxon>
        <taxon>Pseudomonadota</taxon>
        <taxon>Gammaproteobacteria</taxon>
        <taxon>Lysobacterales</taxon>
        <taxon>Rhodanobacteraceae</taxon>
        <taxon>Dyella</taxon>
    </lineage>
</organism>
<keyword evidence="2" id="KW-1185">Reference proteome</keyword>
<name>A0A160MZZ3_9GAMM</name>
<dbReference type="KEGG" id="dtx:ATSB10_10240"/>
<dbReference type="SUPFAM" id="SSF52218">
    <property type="entry name" value="Flavoproteins"/>
    <property type="match status" value="1"/>
</dbReference>
<evidence type="ECO:0008006" key="3">
    <source>
        <dbReference type="Google" id="ProtNLM"/>
    </source>
</evidence>
<dbReference type="Gene3D" id="3.40.50.360">
    <property type="match status" value="1"/>
</dbReference>
<dbReference type="PANTHER" id="PTHR39201:SF1">
    <property type="entry name" value="FLAVODOXIN-LIKE DOMAIN-CONTAINING PROTEIN"/>
    <property type="match status" value="1"/>
</dbReference>
<evidence type="ECO:0000313" key="1">
    <source>
        <dbReference type="EMBL" id="AND68478.1"/>
    </source>
</evidence>
<sequence length="165" mass="18361">MKPRILLAYYSMTGHTRDIAEELRSALQADVEEIREPHPRRGLRGVLRALFDAVLRREPPIGTPRHDPAVYDLLAMGGPVWAGRMASPLRSYARQLAERAPRVAFFCTEGGRGAEQAFDDLGRLCGKIPEATLVVDAQHLPPGLHRDTLQRFVAKLGRERPAPGH</sequence>
<dbReference type="RefSeq" id="WP_063670989.1">
    <property type="nucleotide sequence ID" value="NZ_CP014841.1"/>
</dbReference>
<dbReference type="EMBL" id="CP014841">
    <property type="protein sequence ID" value="AND68478.1"/>
    <property type="molecule type" value="Genomic_DNA"/>
</dbReference>
<dbReference type="Proteomes" id="UP000077255">
    <property type="component" value="Chromosome"/>
</dbReference>
<dbReference type="STRING" id="445710.ATSB10_10240"/>
<dbReference type="GO" id="GO:0010181">
    <property type="term" value="F:FMN binding"/>
    <property type="evidence" value="ECO:0007669"/>
    <property type="project" value="InterPro"/>
</dbReference>
<reference evidence="1 2" key="1">
    <citation type="submission" date="2016-02" db="EMBL/GenBank/DDBJ databases">
        <title>Complete genome sequencing and analysis of ATSB10, Dyella thiooxydans isolated from rhizosphere soil of sunflower (Helianthus annuus L.).</title>
        <authorList>
            <person name="Lee Y."/>
            <person name="Hwangbo K."/>
            <person name="Chung H."/>
            <person name="Yoo J."/>
            <person name="Kim K.Y."/>
            <person name="Sa T.M."/>
            <person name="Um Y."/>
            <person name="Madhaiyan M."/>
        </authorList>
    </citation>
    <scope>NUCLEOTIDE SEQUENCE [LARGE SCALE GENOMIC DNA]</scope>
    <source>
        <strain evidence="1 2">ATSB10</strain>
    </source>
</reference>
<evidence type="ECO:0000313" key="2">
    <source>
        <dbReference type="Proteomes" id="UP000077255"/>
    </source>
</evidence>
<gene>
    <name evidence="1" type="ORF">ATSB10_10240</name>
</gene>
<dbReference type="PATRIC" id="fig|445710.3.peg.1020"/>
<protein>
    <recommendedName>
        <fullName evidence="3">Flavodoxin-like domain-containing protein</fullName>
    </recommendedName>
</protein>
<dbReference type="AlphaFoldDB" id="A0A160MZZ3"/>
<dbReference type="InterPro" id="IPR029039">
    <property type="entry name" value="Flavoprotein-like_sf"/>
</dbReference>
<dbReference type="OrthoDB" id="9806505at2"/>
<dbReference type="PANTHER" id="PTHR39201">
    <property type="entry name" value="EXPORTED PROTEIN-RELATED"/>
    <property type="match status" value="1"/>
</dbReference>